<dbReference type="GO" id="GO:0055085">
    <property type="term" value="P:transmembrane transport"/>
    <property type="evidence" value="ECO:0000318"/>
    <property type="project" value="GO_Central"/>
</dbReference>
<feature type="transmembrane region" description="Helical" evidence="6">
    <location>
        <begin position="35"/>
        <end position="56"/>
    </location>
</feature>
<reference evidence="8" key="3">
    <citation type="submission" date="2025-08" db="UniProtKB">
        <authorList>
            <consortium name="RefSeq"/>
        </authorList>
    </citation>
    <scope>IDENTIFICATION</scope>
</reference>
<dbReference type="Proteomes" id="UP000001554">
    <property type="component" value="Chromosome 6"/>
</dbReference>
<comment type="similarity">
    <text evidence="5">Belongs to the major facilitator superfamily. SLC46A family.</text>
</comment>
<accession>A0A9J7LCE5</accession>
<feature type="transmembrane region" description="Helical" evidence="6">
    <location>
        <begin position="149"/>
        <end position="174"/>
    </location>
</feature>
<dbReference type="OrthoDB" id="419734at2759"/>
<evidence type="ECO:0000256" key="4">
    <source>
        <dbReference type="ARBA" id="ARBA00023136"/>
    </source>
</evidence>
<evidence type="ECO:0000313" key="8">
    <source>
        <dbReference type="RefSeq" id="XP_035680323.1"/>
    </source>
</evidence>
<evidence type="ECO:0000256" key="6">
    <source>
        <dbReference type="SAM" id="Phobius"/>
    </source>
</evidence>
<dbReference type="GO" id="GO:0022857">
    <property type="term" value="F:transmembrane transporter activity"/>
    <property type="evidence" value="ECO:0000318"/>
    <property type="project" value="GO_Central"/>
</dbReference>
<dbReference type="SUPFAM" id="SSF103473">
    <property type="entry name" value="MFS general substrate transporter"/>
    <property type="match status" value="1"/>
</dbReference>
<evidence type="ECO:0000256" key="2">
    <source>
        <dbReference type="ARBA" id="ARBA00022692"/>
    </source>
</evidence>
<dbReference type="GeneID" id="118418484"/>
<feature type="transmembrane region" description="Helical" evidence="6">
    <location>
        <begin position="311"/>
        <end position="332"/>
    </location>
</feature>
<sequence length="480" mass="52234">MAAKEEVEVVRITAPPTDNVSTRVKPYCPVTIEPIAFLLVLAVVMVLPLQQQYIYYKLGNDTLPSNSHCDVNTSHPASKGNKRVEEEAANWLTYIKLSISLPSLVMVLVLGSLSDKLGRKITLIAPLFGTLIWLLLGALVVYFDLPLSMFLVGSFIFGVMGGSASFITGCTSYVADITEKGQSRDVRLAIVRSAAGVAVIAAVLVGGYWLKALGPPLGFQEPYWFTVGLMVFCILYALFALKETRPRQPGSKLCSLSYIARIVSFVRRIQKPKRWIMGTLMLVYFLAHSVQESVTGVKTVILLSPPYCWNPVLIGVKNAIEGAAYIMSVLGIKVLGRWLSSYGLVQVGCVSTISGLVLQGLAVYTSTHTTTFLIGVGLSCLQTMPSPILQAALSRMVSRDDQGSLFALLAFLDNIGDLAFVPFFNFLYTSTLDVMPGLVLLVCAGFYLVCSILTGILQCYDFSADYETIPEAINRDLGPT</sequence>
<dbReference type="InterPro" id="IPR011701">
    <property type="entry name" value="MFS"/>
</dbReference>
<keyword evidence="4 6" id="KW-0472">Membrane</keyword>
<feature type="transmembrane region" description="Helical" evidence="6">
    <location>
        <begin position="405"/>
        <end position="428"/>
    </location>
</feature>
<comment type="subcellular location">
    <subcellularLocation>
        <location evidence="1">Membrane</location>
        <topology evidence="1">Multi-pass membrane protein</topology>
    </subcellularLocation>
</comment>
<keyword evidence="3 6" id="KW-1133">Transmembrane helix</keyword>
<protein>
    <submittedName>
        <fullName evidence="8">Proton-coupled folate transporter-like</fullName>
    </submittedName>
</protein>
<dbReference type="Pfam" id="PF07690">
    <property type="entry name" value="MFS_1"/>
    <property type="match status" value="1"/>
</dbReference>
<dbReference type="PANTHER" id="PTHR23507:SF1">
    <property type="entry name" value="FI18259P1-RELATED"/>
    <property type="match status" value="1"/>
</dbReference>
<feature type="transmembrane region" description="Helical" evidence="6">
    <location>
        <begin position="222"/>
        <end position="241"/>
    </location>
</feature>
<name>A0A9J7LCE5_BRAFL</name>
<feature type="transmembrane region" description="Helical" evidence="6">
    <location>
        <begin position="123"/>
        <end position="143"/>
    </location>
</feature>
<feature type="transmembrane region" description="Helical" evidence="6">
    <location>
        <begin position="91"/>
        <end position="111"/>
    </location>
</feature>
<evidence type="ECO:0000256" key="3">
    <source>
        <dbReference type="ARBA" id="ARBA00022989"/>
    </source>
</evidence>
<keyword evidence="7" id="KW-1185">Reference proteome</keyword>
<feature type="transmembrane region" description="Helical" evidence="6">
    <location>
        <begin position="434"/>
        <end position="457"/>
    </location>
</feature>
<dbReference type="InterPro" id="IPR036259">
    <property type="entry name" value="MFS_trans_sf"/>
</dbReference>
<evidence type="ECO:0000256" key="1">
    <source>
        <dbReference type="ARBA" id="ARBA00004141"/>
    </source>
</evidence>
<reference evidence="7" key="2">
    <citation type="journal article" date="2020" name="Nat. Ecol. Evol.">
        <title>Deeply conserved synteny resolves early events in vertebrate evolution.</title>
        <authorList>
            <person name="Simakov O."/>
            <person name="Marletaz F."/>
            <person name="Yue J.X."/>
            <person name="O'Connell B."/>
            <person name="Jenkins J."/>
            <person name="Brandt A."/>
            <person name="Calef R."/>
            <person name="Tung C.H."/>
            <person name="Huang T.K."/>
            <person name="Schmutz J."/>
            <person name="Satoh N."/>
            <person name="Yu J.K."/>
            <person name="Putnam N.H."/>
            <person name="Green R.E."/>
            <person name="Rokhsar D.S."/>
        </authorList>
    </citation>
    <scope>NUCLEOTIDE SEQUENCE [LARGE SCALE GENOMIC DNA]</scope>
    <source>
        <strain evidence="7">S238N-H82</strain>
    </source>
</reference>
<feature type="transmembrane region" description="Helical" evidence="6">
    <location>
        <begin position="186"/>
        <end position="210"/>
    </location>
</feature>
<evidence type="ECO:0000256" key="5">
    <source>
        <dbReference type="ARBA" id="ARBA00038227"/>
    </source>
</evidence>
<reference evidence="8" key="1">
    <citation type="journal article" date="2016" name="Genome Biol. Evol.">
        <title>Conserved non-coding elements in the most distant genera of cephalochordates: the Goldilocks principle.</title>
        <authorList>
            <person name="Yue J.X."/>
            <person name="Kozmikova I."/>
            <person name="Ono H."/>
            <person name="Nossa C.W."/>
            <person name="Kozmik Z."/>
            <person name="Putnam N.H."/>
            <person name="Yu J.K."/>
            <person name="Holland L.Z."/>
        </authorList>
    </citation>
    <scope>NUCLEOTIDE SEQUENCE</scope>
</reference>
<dbReference type="Gene3D" id="1.20.1250.20">
    <property type="entry name" value="MFS general substrate transporter like domains"/>
    <property type="match status" value="1"/>
</dbReference>
<dbReference type="PANTHER" id="PTHR23507">
    <property type="entry name" value="ZGC:174356"/>
    <property type="match status" value="1"/>
</dbReference>
<dbReference type="KEGG" id="bfo:118418484"/>
<gene>
    <name evidence="8" type="primary">LOC118418484</name>
</gene>
<feature type="transmembrane region" description="Helical" evidence="6">
    <location>
        <begin position="275"/>
        <end position="291"/>
    </location>
</feature>
<proteinExistence type="inferred from homology"/>
<dbReference type="OMA" id="FSADYET"/>
<dbReference type="GO" id="GO:0016020">
    <property type="term" value="C:membrane"/>
    <property type="evidence" value="ECO:0000318"/>
    <property type="project" value="GO_Central"/>
</dbReference>
<dbReference type="AlphaFoldDB" id="A0A9J7LCE5"/>
<dbReference type="RefSeq" id="XP_035680323.1">
    <property type="nucleotide sequence ID" value="XM_035824430.1"/>
</dbReference>
<keyword evidence="2 6" id="KW-0812">Transmembrane</keyword>
<feature type="transmembrane region" description="Helical" evidence="6">
    <location>
        <begin position="344"/>
        <end position="364"/>
    </location>
</feature>
<organism evidence="7 8">
    <name type="scientific">Branchiostoma floridae</name>
    <name type="common">Florida lancelet</name>
    <name type="synonym">Amphioxus</name>
    <dbReference type="NCBI Taxonomy" id="7739"/>
    <lineage>
        <taxon>Eukaryota</taxon>
        <taxon>Metazoa</taxon>
        <taxon>Chordata</taxon>
        <taxon>Cephalochordata</taxon>
        <taxon>Leptocardii</taxon>
        <taxon>Amphioxiformes</taxon>
        <taxon>Branchiostomatidae</taxon>
        <taxon>Branchiostoma</taxon>
    </lineage>
</organism>
<evidence type="ECO:0000313" key="7">
    <source>
        <dbReference type="Proteomes" id="UP000001554"/>
    </source>
</evidence>